<proteinExistence type="predicted"/>
<name>A0A9D4F3G3_DREPO</name>
<reference evidence="1" key="2">
    <citation type="submission" date="2020-11" db="EMBL/GenBank/DDBJ databases">
        <authorList>
            <person name="McCartney M.A."/>
            <person name="Auch B."/>
            <person name="Kono T."/>
            <person name="Mallez S."/>
            <person name="Becker A."/>
            <person name="Gohl D.M."/>
            <person name="Silverstein K.A.T."/>
            <person name="Koren S."/>
            <person name="Bechman K.B."/>
            <person name="Herman A."/>
            <person name="Abrahante J.E."/>
            <person name="Garbe J."/>
        </authorList>
    </citation>
    <scope>NUCLEOTIDE SEQUENCE</scope>
    <source>
        <strain evidence="1">Duluth1</strain>
        <tissue evidence="1">Whole animal</tissue>
    </source>
</reference>
<evidence type="ECO:0000313" key="2">
    <source>
        <dbReference type="Proteomes" id="UP000828390"/>
    </source>
</evidence>
<comment type="caution">
    <text evidence="1">The sequence shown here is derived from an EMBL/GenBank/DDBJ whole genome shotgun (WGS) entry which is preliminary data.</text>
</comment>
<sequence>MTLSYTEGSRKHKTHPHSSLIWIPYRDGKRTGRFPSTLQSVKLYTSPKSGTP</sequence>
<dbReference type="EMBL" id="JAIWYP010000008">
    <property type="protein sequence ID" value="KAH3791082.1"/>
    <property type="molecule type" value="Genomic_DNA"/>
</dbReference>
<organism evidence="1 2">
    <name type="scientific">Dreissena polymorpha</name>
    <name type="common">Zebra mussel</name>
    <name type="synonym">Mytilus polymorpha</name>
    <dbReference type="NCBI Taxonomy" id="45954"/>
    <lineage>
        <taxon>Eukaryota</taxon>
        <taxon>Metazoa</taxon>
        <taxon>Spiralia</taxon>
        <taxon>Lophotrochozoa</taxon>
        <taxon>Mollusca</taxon>
        <taxon>Bivalvia</taxon>
        <taxon>Autobranchia</taxon>
        <taxon>Heteroconchia</taxon>
        <taxon>Euheterodonta</taxon>
        <taxon>Imparidentia</taxon>
        <taxon>Neoheterodontei</taxon>
        <taxon>Myida</taxon>
        <taxon>Dreissenoidea</taxon>
        <taxon>Dreissenidae</taxon>
        <taxon>Dreissena</taxon>
    </lineage>
</organism>
<dbReference type="Proteomes" id="UP000828390">
    <property type="component" value="Unassembled WGS sequence"/>
</dbReference>
<dbReference type="AlphaFoldDB" id="A0A9D4F3G3"/>
<keyword evidence="2" id="KW-1185">Reference proteome</keyword>
<reference evidence="1" key="1">
    <citation type="journal article" date="2019" name="bioRxiv">
        <title>The Genome of the Zebra Mussel, Dreissena polymorpha: A Resource for Invasive Species Research.</title>
        <authorList>
            <person name="McCartney M.A."/>
            <person name="Auch B."/>
            <person name="Kono T."/>
            <person name="Mallez S."/>
            <person name="Zhang Y."/>
            <person name="Obille A."/>
            <person name="Becker A."/>
            <person name="Abrahante J.E."/>
            <person name="Garbe J."/>
            <person name="Badalamenti J.P."/>
            <person name="Herman A."/>
            <person name="Mangelson H."/>
            <person name="Liachko I."/>
            <person name="Sullivan S."/>
            <person name="Sone E.D."/>
            <person name="Koren S."/>
            <person name="Silverstein K.A.T."/>
            <person name="Beckman K.B."/>
            <person name="Gohl D.M."/>
        </authorList>
    </citation>
    <scope>NUCLEOTIDE SEQUENCE</scope>
    <source>
        <strain evidence="1">Duluth1</strain>
        <tissue evidence="1">Whole animal</tissue>
    </source>
</reference>
<protein>
    <submittedName>
        <fullName evidence="1">Uncharacterized protein</fullName>
    </submittedName>
</protein>
<evidence type="ECO:0000313" key="1">
    <source>
        <dbReference type="EMBL" id="KAH3791082.1"/>
    </source>
</evidence>
<accession>A0A9D4F3G3</accession>
<gene>
    <name evidence="1" type="ORF">DPMN_169293</name>
</gene>